<keyword evidence="4 10" id="KW-0396">Initiation factor</keyword>
<dbReference type="SUPFAM" id="SSF100950">
    <property type="entry name" value="NagB/RpiA/CoA transferase-like"/>
    <property type="match status" value="1"/>
</dbReference>
<dbReference type="InterPro" id="IPR051501">
    <property type="entry name" value="eIF2B_alpha/beta/delta"/>
</dbReference>
<name>A0A2H9TNS5_9FUNG</name>
<dbReference type="EMBL" id="MTSL01000065">
    <property type="protein sequence ID" value="PJF19330.1"/>
    <property type="molecule type" value="Genomic_DNA"/>
</dbReference>
<dbReference type="GO" id="GO:1900036">
    <property type="term" value="P:positive regulation of cellular response to heat"/>
    <property type="evidence" value="ECO:0007669"/>
    <property type="project" value="EnsemblFungi"/>
</dbReference>
<dbReference type="Proteomes" id="UP000240830">
    <property type="component" value="Unassembled WGS sequence"/>
</dbReference>
<dbReference type="GO" id="GO:1903833">
    <property type="term" value="P:positive regulation of cellular response to amino acid starvation"/>
    <property type="evidence" value="ECO:0007669"/>
    <property type="project" value="EnsemblFungi"/>
</dbReference>
<accession>A0A2H9TNS5</accession>
<dbReference type="GO" id="GO:0045948">
    <property type="term" value="P:positive regulation of translational initiation"/>
    <property type="evidence" value="ECO:0007669"/>
    <property type="project" value="EnsemblFungi"/>
</dbReference>
<reference evidence="10 11" key="1">
    <citation type="submission" date="2016-10" db="EMBL/GenBank/DDBJ databases">
        <title>The genome of Paramicrosporidium saccamoebae is the missing link in understanding Cryptomycota and Microsporidia evolution.</title>
        <authorList>
            <person name="Quandt C.A."/>
            <person name="Beaudet D."/>
            <person name="Corsaro D."/>
            <person name="Michel R."/>
            <person name="Corradi N."/>
            <person name="James T."/>
        </authorList>
    </citation>
    <scope>NUCLEOTIDE SEQUENCE [LARGE SCALE GENOMIC DNA]</scope>
    <source>
        <strain evidence="10 11">KSL3</strain>
    </source>
</reference>
<dbReference type="InterPro" id="IPR037171">
    <property type="entry name" value="NagB/RpiA_transferase-like"/>
</dbReference>
<dbReference type="InterPro" id="IPR000649">
    <property type="entry name" value="IF-2B-related"/>
</dbReference>
<dbReference type="STRING" id="1246581.A0A2H9TNS5"/>
<dbReference type="InterPro" id="IPR042528">
    <property type="entry name" value="elF-2B_alpha_N"/>
</dbReference>
<dbReference type="InterPro" id="IPR042529">
    <property type="entry name" value="IF_2B-like_C"/>
</dbReference>
<proteinExistence type="inferred from homology"/>
<evidence type="ECO:0000313" key="11">
    <source>
        <dbReference type="Proteomes" id="UP000240830"/>
    </source>
</evidence>
<evidence type="ECO:0000256" key="5">
    <source>
        <dbReference type="ARBA" id="ARBA00022917"/>
    </source>
</evidence>
<sequence length="353" mass="39183">MEDMLAVAVSSWQMAVQNTGSQSLRGSRRRLRVVDEMSEESLCTTFRHSSNQELSLVAEWQFVESQLQNPADLSVPVAAIQALTEFIGTSQASTMSEFITEVDCATAQLRTHTNCCISVSAGCELFTRFVTRTASESTEDFSTFRHKLVDKIRSFGERSLRCREKIAELAMDFIQDNTTILIHSYSRVVMMLLFRAAAMNRRFTVLVTEARPTSRGFKAVQALQEHGIPATVILDAAVGYYIEKVDLVLVGAEGVIGTYLIAVMAKAADIPFYAVAENYKFVRCFPLNQYDLPTMSSALLSSGDLQSSDDSQYMEPGHPTIDYTPPSYISLLFTDVGVLTPSAVSDELIKLYF</sequence>
<dbReference type="AlphaFoldDB" id="A0A2H9TNS5"/>
<evidence type="ECO:0000313" key="10">
    <source>
        <dbReference type="EMBL" id="PJF19330.1"/>
    </source>
</evidence>
<dbReference type="GO" id="GO:0002183">
    <property type="term" value="P:cytoplasmic translational initiation"/>
    <property type="evidence" value="ECO:0007669"/>
    <property type="project" value="EnsemblFungi"/>
</dbReference>
<dbReference type="Pfam" id="PF01008">
    <property type="entry name" value="IF-2B"/>
    <property type="match status" value="1"/>
</dbReference>
<dbReference type="GO" id="GO:0003743">
    <property type="term" value="F:translation initiation factor activity"/>
    <property type="evidence" value="ECO:0007669"/>
    <property type="project" value="UniProtKB-KW"/>
</dbReference>
<evidence type="ECO:0000256" key="4">
    <source>
        <dbReference type="ARBA" id="ARBA00022540"/>
    </source>
</evidence>
<evidence type="ECO:0000256" key="8">
    <source>
        <dbReference type="ARBA" id="ARBA00046432"/>
    </source>
</evidence>
<dbReference type="Gene3D" id="3.40.50.10470">
    <property type="entry name" value="Translation initiation factor eif-2b, domain 2"/>
    <property type="match status" value="1"/>
</dbReference>
<evidence type="ECO:0000256" key="9">
    <source>
        <dbReference type="RuleBase" id="RU003814"/>
    </source>
</evidence>
<organism evidence="10 11">
    <name type="scientific">Paramicrosporidium saccamoebae</name>
    <dbReference type="NCBI Taxonomy" id="1246581"/>
    <lineage>
        <taxon>Eukaryota</taxon>
        <taxon>Fungi</taxon>
        <taxon>Fungi incertae sedis</taxon>
        <taxon>Cryptomycota</taxon>
        <taxon>Cryptomycota incertae sedis</taxon>
        <taxon>Paramicrosporidium</taxon>
    </lineage>
</organism>
<dbReference type="GO" id="GO:0005085">
    <property type="term" value="F:guanyl-nucleotide exchange factor activity"/>
    <property type="evidence" value="ECO:0007669"/>
    <property type="project" value="EnsemblFungi"/>
</dbReference>
<dbReference type="GO" id="GO:1904262">
    <property type="term" value="P:negative regulation of TORC1 signaling"/>
    <property type="evidence" value="ECO:0007669"/>
    <property type="project" value="EnsemblFungi"/>
</dbReference>
<dbReference type="GO" id="GO:0005851">
    <property type="term" value="C:eukaryotic translation initiation factor 2B complex"/>
    <property type="evidence" value="ECO:0007669"/>
    <property type="project" value="EnsemblFungi"/>
</dbReference>
<comment type="subcellular location">
    <subcellularLocation>
        <location evidence="1">Cytoplasm</location>
        <location evidence="1">Cytosol</location>
    </subcellularLocation>
</comment>
<comment type="caution">
    <text evidence="10">The sequence shown here is derived from an EMBL/GenBank/DDBJ whole genome shotgun (WGS) entry which is preliminary data.</text>
</comment>
<dbReference type="OrthoDB" id="10249309at2759"/>
<evidence type="ECO:0000256" key="7">
    <source>
        <dbReference type="ARBA" id="ARBA00044236"/>
    </source>
</evidence>
<dbReference type="GO" id="GO:0005829">
    <property type="term" value="C:cytosol"/>
    <property type="evidence" value="ECO:0007669"/>
    <property type="project" value="UniProtKB-SubCell"/>
</dbReference>
<keyword evidence="5" id="KW-0648">Protein biosynthesis</keyword>
<dbReference type="PANTHER" id="PTHR45860:SF1">
    <property type="entry name" value="TRANSLATION INITIATION FACTOR EIF-2B SUBUNIT ALPHA"/>
    <property type="match status" value="1"/>
</dbReference>
<evidence type="ECO:0000256" key="2">
    <source>
        <dbReference type="ARBA" id="ARBA00007251"/>
    </source>
</evidence>
<evidence type="ECO:0000256" key="6">
    <source>
        <dbReference type="ARBA" id="ARBA00044208"/>
    </source>
</evidence>
<comment type="similarity">
    <text evidence="2 9">Belongs to the eIF-2B alpha/beta/delta subunits family.</text>
</comment>
<dbReference type="PANTHER" id="PTHR45860">
    <property type="entry name" value="TRANSLATION INITIATION FACTOR EIF-2B SUBUNIT ALPHA"/>
    <property type="match status" value="1"/>
</dbReference>
<evidence type="ECO:0000256" key="3">
    <source>
        <dbReference type="ARBA" id="ARBA00022490"/>
    </source>
</evidence>
<keyword evidence="11" id="KW-1185">Reference proteome</keyword>
<protein>
    <recommendedName>
        <fullName evidence="6">Translation initiation factor eIF2B subunit alpha</fullName>
    </recommendedName>
    <alternativeName>
        <fullName evidence="7">eIF2B GDP-GTP exchange factor subunit alpha</fullName>
    </alternativeName>
</protein>
<comment type="subunit">
    <text evidence="8">Component of the translation initiation factor 2B (eIF2B) complex which is a heterodecamer of two sets of five different subunits: alpha, beta, gamma, delta and epsilon. Subunits alpha, beta and delta comprise a regulatory subcomplex and subunits epsilon and gamma comprise a catalytic subcomplex. Within the complex, the hexameric regulatory complex resides at the center, with the two heterodimeric catalytic subcomplexes bound on opposite sides.</text>
</comment>
<keyword evidence="3" id="KW-0963">Cytoplasm</keyword>
<gene>
    <name evidence="10" type="ORF">PSACC_00826</name>
</gene>
<dbReference type="Gene3D" id="1.20.120.1070">
    <property type="entry name" value="Translation initiation factor eIF-2B, N-terminal domain"/>
    <property type="match status" value="1"/>
</dbReference>
<evidence type="ECO:0000256" key="1">
    <source>
        <dbReference type="ARBA" id="ARBA00004514"/>
    </source>
</evidence>